<organism evidence="5 6">
    <name type="scientific">Desulfonatronum thiosulfatophilum</name>
    <dbReference type="NCBI Taxonomy" id="617002"/>
    <lineage>
        <taxon>Bacteria</taxon>
        <taxon>Pseudomonadati</taxon>
        <taxon>Thermodesulfobacteriota</taxon>
        <taxon>Desulfovibrionia</taxon>
        <taxon>Desulfovibrionales</taxon>
        <taxon>Desulfonatronaceae</taxon>
        <taxon>Desulfonatronum</taxon>
    </lineage>
</organism>
<dbReference type="Pfam" id="PF17762">
    <property type="entry name" value="HTH_ParB"/>
    <property type="match status" value="1"/>
</dbReference>
<dbReference type="STRING" id="617002.SAMN05660653_00797"/>
<dbReference type="InterPro" id="IPR036086">
    <property type="entry name" value="ParB/Sulfiredoxin_sf"/>
</dbReference>
<evidence type="ECO:0000313" key="5">
    <source>
        <dbReference type="EMBL" id="SDB16975.1"/>
    </source>
</evidence>
<dbReference type="InterPro" id="IPR004437">
    <property type="entry name" value="ParB/RepB/Spo0J"/>
</dbReference>
<reference evidence="5 6" key="1">
    <citation type="submission" date="2016-10" db="EMBL/GenBank/DDBJ databases">
        <authorList>
            <person name="de Groot N.N."/>
        </authorList>
    </citation>
    <scope>NUCLEOTIDE SEQUENCE [LARGE SCALE GENOMIC DNA]</scope>
    <source>
        <strain evidence="5 6">ASO4-2</strain>
    </source>
</reference>
<dbReference type="FunFam" id="1.10.10.2830:FF:000001">
    <property type="entry name" value="Chromosome partitioning protein ParB"/>
    <property type="match status" value="1"/>
</dbReference>
<dbReference type="AlphaFoldDB" id="A0A1G6B8J5"/>
<dbReference type="SUPFAM" id="SSF109709">
    <property type="entry name" value="KorB DNA-binding domain-like"/>
    <property type="match status" value="1"/>
</dbReference>
<gene>
    <name evidence="5" type="ORF">SAMN05660653_00797</name>
</gene>
<dbReference type="OrthoDB" id="9802051at2"/>
<dbReference type="Pfam" id="PF02195">
    <property type="entry name" value="ParB_N"/>
    <property type="match status" value="1"/>
</dbReference>
<comment type="similarity">
    <text evidence="1">Belongs to the ParB family.</text>
</comment>
<sequence length="300" mass="33639">MALRGLGRGLGALLGEESQEQGLLSRDSTLISVDALHPNRYQPRKTFSQESLAELASSIRVHGVLQPVIARAGQEDGTYELVAGERRWRASKIAGLVEIPAIIREMSDRESLALALIENVQREDLNAIEQAMALQQLQTEFKATQNDLAERTGLSRSHITNLLRLLQLPDNIQRDIQQNIYTAGHGRALAAITDPEYQNILRKRIVDFGLSVRECEQHAAYWKCNGCFTFQGKQDCVKKSDTQNLLQMKYESVLVKEIGIKKITLRGSEEKGTMSMSYGSREEFERLLTKLGVNGERINS</sequence>
<dbReference type="GO" id="GO:0007059">
    <property type="term" value="P:chromosome segregation"/>
    <property type="evidence" value="ECO:0007669"/>
    <property type="project" value="UniProtKB-KW"/>
</dbReference>
<keyword evidence="6" id="KW-1185">Reference proteome</keyword>
<keyword evidence="2" id="KW-0159">Chromosome partition</keyword>
<dbReference type="Proteomes" id="UP000198771">
    <property type="component" value="Unassembled WGS sequence"/>
</dbReference>
<evidence type="ECO:0000256" key="1">
    <source>
        <dbReference type="ARBA" id="ARBA00006295"/>
    </source>
</evidence>
<dbReference type="FunFam" id="3.90.1530.30:FF:000001">
    <property type="entry name" value="Chromosome partitioning protein ParB"/>
    <property type="match status" value="1"/>
</dbReference>
<proteinExistence type="inferred from homology"/>
<dbReference type="Gene3D" id="1.10.10.2830">
    <property type="match status" value="1"/>
</dbReference>
<evidence type="ECO:0000256" key="2">
    <source>
        <dbReference type="ARBA" id="ARBA00022829"/>
    </source>
</evidence>
<dbReference type="GO" id="GO:0005694">
    <property type="term" value="C:chromosome"/>
    <property type="evidence" value="ECO:0007669"/>
    <property type="project" value="TreeGrafter"/>
</dbReference>
<dbReference type="InterPro" id="IPR050336">
    <property type="entry name" value="Chromosome_partition/occlusion"/>
</dbReference>
<protein>
    <submittedName>
        <fullName evidence="5">Chromosome partitioning protein, ParB family</fullName>
    </submittedName>
</protein>
<name>A0A1G6B8J5_9BACT</name>
<dbReference type="GO" id="GO:0003677">
    <property type="term" value="F:DNA binding"/>
    <property type="evidence" value="ECO:0007669"/>
    <property type="project" value="UniProtKB-KW"/>
</dbReference>
<evidence type="ECO:0000256" key="3">
    <source>
        <dbReference type="ARBA" id="ARBA00023125"/>
    </source>
</evidence>
<dbReference type="PANTHER" id="PTHR33375:SF1">
    <property type="entry name" value="CHROMOSOME-PARTITIONING PROTEIN PARB-RELATED"/>
    <property type="match status" value="1"/>
</dbReference>
<evidence type="ECO:0000259" key="4">
    <source>
        <dbReference type="SMART" id="SM00470"/>
    </source>
</evidence>
<keyword evidence="3" id="KW-0238">DNA-binding</keyword>
<dbReference type="InterPro" id="IPR003115">
    <property type="entry name" value="ParB_N"/>
</dbReference>
<feature type="domain" description="ParB-like N-terminal" evidence="4">
    <location>
        <begin position="29"/>
        <end position="120"/>
    </location>
</feature>
<dbReference type="Gene3D" id="3.90.1530.30">
    <property type="match status" value="1"/>
</dbReference>
<dbReference type="SUPFAM" id="SSF110849">
    <property type="entry name" value="ParB/Sulfiredoxin"/>
    <property type="match status" value="1"/>
</dbReference>
<accession>A0A1G6B8J5</accession>
<dbReference type="InterPro" id="IPR041468">
    <property type="entry name" value="HTH_ParB/Spo0J"/>
</dbReference>
<dbReference type="EMBL" id="FMXO01000004">
    <property type="protein sequence ID" value="SDB16975.1"/>
    <property type="molecule type" value="Genomic_DNA"/>
</dbReference>
<dbReference type="CDD" id="cd16393">
    <property type="entry name" value="SPO0J_N"/>
    <property type="match status" value="1"/>
</dbReference>
<evidence type="ECO:0000313" key="6">
    <source>
        <dbReference type="Proteomes" id="UP000198771"/>
    </source>
</evidence>
<dbReference type="SMART" id="SM00470">
    <property type="entry name" value="ParB"/>
    <property type="match status" value="1"/>
</dbReference>
<dbReference type="NCBIfam" id="TIGR00180">
    <property type="entry name" value="parB_part"/>
    <property type="match status" value="1"/>
</dbReference>
<dbReference type="PANTHER" id="PTHR33375">
    <property type="entry name" value="CHROMOSOME-PARTITIONING PROTEIN PARB-RELATED"/>
    <property type="match status" value="1"/>
</dbReference>